<feature type="transmembrane region" description="Helical" evidence="5">
    <location>
        <begin position="83"/>
        <end position="105"/>
    </location>
</feature>
<dbReference type="SUPFAM" id="SSF161098">
    <property type="entry name" value="MetI-like"/>
    <property type="match status" value="1"/>
</dbReference>
<dbReference type="RefSeq" id="WP_243306709.1">
    <property type="nucleotide sequence ID" value="NZ_JALGBI010000001.1"/>
</dbReference>
<proteinExistence type="predicted"/>
<keyword evidence="4 5" id="KW-0472">Membrane</keyword>
<evidence type="ECO:0000256" key="1">
    <source>
        <dbReference type="ARBA" id="ARBA00004141"/>
    </source>
</evidence>
<keyword evidence="7" id="KW-1185">Reference proteome</keyword>
<evidence type="ECO:0000313" key="6">
    <source>
        <dbReference type="EMBL" id="MCJ0764142.1"/>
    </source>
</evidence>
<dbReference type="Proteomes" id="UP001139447">
    <property type="component" value="Unassembled WGS sequence"/>
</dbReference>
<comment type="caution">
    <text evidence="6">The sequence shown here is derived from an EMBL/GenBank/DDBJ whole genome shotgun (WGS) entry which is preliminary data.</text>
</comment>
<organism evidence="6 7">
    <name type="scientific">Variovorax terrae</name>
    <dbReference type="NCBI Taxonomy" id="2923278"/>
    <lineage>
        <taxon>Bacteria</taxon>
        <taxon>Pseudomonadati</taxon>
        <taxon>Pseudomonadota</taxon>
        <taxon>Betaproteobacteria</taxon>
        <taxon>Burkholderiales</taxon>
        <taxon>Comamonadaceae</taxon>
        <taxon>Variovorax</taxon>
    </lineage>
</organism>
<name>A0A9X1VVH4_9BURK</name>
<evidence type="ECO:0000256" key="2">
    <source>
        <dbReference type="ARBA" id="ARBA00022692"/>
    </source>
</evidence>
<feature type="transmembrane region" description="Helical" evidence="5">
    <location>
        <begin position="126"/>
        <end position="151"/>
    </location>
</feature>
<reference evidence="6" key="1">
    <citation type="submission" date="2022-03" db="EMBL/GenBank/DDBJ databases">
        <authorList>
            <person name="Woo C.Y."/>
        </authorList>
    </citation>
    <scope>NUCLEOTIDE SEQUENCE</scope>
    <source>
        <strain evidence="6">CYS-02</strain>
    </source>
</reference>
<dbReference type="EMBL" id="JALGBI010000001">
    <property type="protein sequence ID" value="MCJ0764142.1"/>
    <property type="molecule type" value="Genomic_DNA"/>
</dbReference>
<dbReference type="AlphaFoldDB" id="A0A9X1VVH4"/>
<evidence type="ECO:0000313" key="7">
    <source>
        <dbReference type="Proteomes" id="UP001139447"/>
    </source>
</evidence>
<dbReference type="GO" id="GO:0016020">
    <property type="term" value="C:membrane"/>
    <property type="evidence" value="ECO:0007669"/>
    <property type="project" value="UniProtKB-SubCell"/>
</dbReference>
<evidence type="ECO:0000256" key="3">
    <source>
        <dbReference type="ARBA" id="ARBA00022989"/>
    </source>
</evidence>
<feature type="transmembrane region" description="Helical" evidence="5">
    <location>
        <begin position="51"/>
        <end position="71"/>
    </location>
</feature>
<evidence type="ECO:0000256" key="4">
    <source>
        <dbReference type="ARBA" id="ARBA00023136"/>
    </source>
</evidence>
<feature type="transmembrane region" description="Helical" evidence="5">
    <location>
        <begin position="171"/>
        <end position="192"/>
    </location>
</feature>
<accession>A0A9X1VVH4</accession>
<sequence>MLELLPRFLPDFLSGLVVNFQIAICALLGGLLLGAPLAAARFRNGLAAAPAAWLVSVMRTVPTFVVMFFLVNVASAGFSVGRWQFVMTPWLAMVVSLALYAAAYVSDNAVEAMRQWRNGSPVAAMLFLMGLVRALFVMVLSSGFGAAVGVVEATTITLRAIETLPKVSDRLLLIGLVMVMFTVCFQLIYHLINHLRVKLVQRFHRPLQAARPSDPRSP</sequence>
<dbReference type="Gene3D" id="1.10.3720.10">
    <property type="entry name" value="MetI-like"/>
    <property type="match status" value="1"/>
</dbReference>
<keyword evidence="2 5" id="KW-0812">Transmembrane</keyword>
<dbReference type="InterPro" id="IPR035906">
    <property type="entry name" value="MetI-like_sf"/>
</dbReference>
<protein>
    <submittedName>
        <fullName evidence="6">Uncharacterized protein</fullName>
    </submittedName>
</protein>
<comment type="subcellular location">
    <subcellularLocation>
        <location evidence="1">Membrane</location>
        <topology evidence="1">Multi-pass membrane protein</topology>
    </subcellularLocation>
</comment>
<gene>
    <name evidence="6" type="ORF">MMF98_13075</name>
</gene>
<evidence type="ECO:0000256" key="5">
    <source>
        <dbReference type="SAM" id="Phobius"/>
    </source>
</evidence>
<feature type="transmembrane region" description="Helical" evidence="5">
    <location>
        <begin position="20"/>
        <end position="39"/>
    </location>
</feature>
<keyword evidence="3 5" id="KW-1133">Transmembrane helix</keyword>